<evidence type="ECO:0000313" key="4">
    <source>
        <dbReference type="Proteomes" id="UP000791440"/>
    </source>
</evidence>
<sequence length="2137" mass="241243">MTSEIEALKTSEFLRRRKLRLQQVREQSKDIAKKIRQRAKVEKLRQVVELDAKKQKEYFHQQSELVKKLEDLYSKGIDNVGASHKSASESGEQDGVQKLDISKLRGREAAAELRRKKQEKLDKQKKLLDRKLQAREAANEISREKSTAQSNKLANKTSGDTQDKDTVVEEDIPKNNEKCAENAQDKEKPITNDMATQWDLNEPEWEPNIPALSLPKDESAKENVESRSEKSKRLDLFALSDEMPSSLRGAVTNEERVPIKSSMTMVSEYLKNRSLRLREASIPGPKKPSEDLLSIKETILHTRTSRPEGTSFNACCVLDEQLIPMPSWQAEQYCGFCSHNVSFHNTKKRQFHVTNSQINKIFSSKRPVQRDSSLFSMHNGANGRRNRAIERTFKSNTEKSLKSSAIDGGIAKKNSVTVYNHSTRDTRDIVHGGERLVVRDQPNDDDAYSQARRETIVDNTQNQEHQKKMQEMRHKVAMTKQNVEKEYKDTINFLNSLPKDKDRPRKAYMDEHRQQIQKENREQKLQQEYKKIEKECKKHICTKSGSKSKSPVTMTDDEFNRRDFQYSWMPVPESDGNLAIHTIPTTVKQGKSGNTVKFSKVDSYHEYRSRHRHTPPTKDISDRQAKRVEAVIIDKNSSDVTDYSSNASESSLENIKLVSKDARPETERELSDAERIIIYKILDSRTDKKCKKKQKLMKDILTSLNSVDNNKKVNEDKAEFSKKQHETTAKDIENTTFEHLNEGVYKTVSKKGLSYNVMRCHTTNMELWHGTTAQKPWWDNITSMSTHILNNENIDEEVTEPNRKLCYCQDHQHDTNFNILYFLGIKLNSKNGDNSRHSNSCVTCKCDCAGSSKTCNNNLPMPQQSAASVATSINSFRTATNDKASSALPDSGYVKLIDDGGQEAGKFYIGASGILKNDAYEVVIQLRKKDDTNDKNEEKKGTVDQTSSKEVPTSAPQTLQEATVKETIPITAKENTDPNANEMNVINQENQSEIIEDKENTKKYIQEKRPDDLMKNFNAQNGNNPPKLFVDKGVHTSFQMSYAIPSHVPKVDSTSRPATSAYTQTTLSSPNQRPVFFHMSSSTSTAYMSPPELVLPQFLRQDYHIMTDEEKYDTMHILNNRGYISEQEYNEDYHRCRCKKCTHAKKITNKMKLQDCCRKHTKYGKKLNTPPNTARSQSSVDVSSHKSLKTKYGAAVSSLTRHPHKHKQHAVNTNSQNVGVHKSLSTTSNKKNKVYPETRKYISRSDLNPVLKNYINELLALNKENLRAIEVADQDCSAVTTPGSSIINVTNNINKSKPVESKISLEQIKNLLKQQIVRENTSSKHNQTSDKNYYIQKNCSRRNIRVPRISRKKPVHKVKSLNISKKLQKSKIHIPQTCSSVNNASPCSSIKEDNILPGSKTNCRSDISNTSNQQIHNLCSSNVSTTPVITTKMNSTAHYSSTNRDFDKYSKNDHKLEIPLRRGINSLSCYRSSATSSSDTNNLTSQKLPQSLEIPNTTSTQTSQNIEAEINLIKLAENKLQNMEKIADLTEKCTKRLSNLAKVLEEVRKNKSLVYSQISTSDSTSDSDQKSDKHISHNLPPAQILEPVLDVGKSSRTPSPMAVSTAEESRERNITTDSTDFVPLFKDIPKSKPFKITEPTNFQNTESLKKINPQNLFKNLENTTTSRGRPPPALSRITLKNGQDNVIPHELSTVLEVDSLLSVRLTRENKSDSSNDSNKTVNGTVKHDTSKNNKHTRDLRDYKKDPDLVRSNVNVPAQQKNISGSDSSDDSKLQAVDINQFNDIMLKPFITFQEHAKKCNLAFDEASNLEDIANDVVTDDISSLHSDGSLPDVIAELLKRNIISEPFKFDSVSNLNSTTVSSESALSVLALSKVRKDKKKQSVVFQNKENVSETSDSLSLSSNPDLEMAFKKLGMGWASSTLKKTKERLALSSSTNTSSSSLSQFKLKSFNNKDIPVLVTDSVSSILNVTKKPTDKRRNVNFNSKNAEQQTSLSNSMTVKEFLTNELAKKITFTNKSHRDETGEEFVSLLETKMPEDMKDSEHLVHADHSAESVHSTNNRARTSTPVQIFKSMTYNSSSSSNISNGLFSNADDLSSVKVTSNSNKNHSTSDKDDLTVPSFSLRKKKSLSDCSKSDQG</sequence>
<reference evidence="3" key="1">
    <citation type="journal article" date="2016" name="Insect Biochem. Mol. Biol.">
        <title>Multifaceted biological insights from a draft genome sequence of the tobacco hornworm moth, Manduca sexta.</title>
        <authorList>
            <person name="Kanost M.R."/>
            <person name="Arrese E.L."/>
            <person name="Cao X."/>
            <person name="Chen Y.R."/>
            <person name="Chellapilla S."/>
            <person name="Goldsmith M.R."/>
            <person name="Grosse-Wilde E."/>
            <person name="Heckel D.G."/>
            <person name="Herndon N."/>
            <person name="Jiang H."/>
            <person name="Papanicolaou A."/>
            <person name="Qu J."/>
            <person name="Soulages J.L."/>
            <person name="Vogel H."/>
            <person name="Walters J."/>
            <person name="Waterhouse R.M."/>
            <person name="Ahn S.J."/>
            <person name="Almeida F.C."/>
            <person name="An C."/>
            <person name="Aqrawi P."/>
            <person name="Bretschneider A."/>
            <person name="Bryant W.B."/>
            <person name="Bucks S."/>
            <person name="Chao H."/>
            <person name="Chevignon G."/>
            <person name="Christen J.M."/>
            <person name="Clarke D.F."/>
            <person name="Dittmer N.T."/>
            <person name="Ferguson L.C.F."/>
            <person name="Garavelou S."/>
            <person name="Gordon K.H.J."/>
            <person name="Gunaratna R.T."/>
            <person name="Han Y."/>
            <person name="Hauser F."/>
            <person name="He Y."/>
            <person name="Heidel-Fischer H."/>
            <person name="Hirsh A."/>
            <person name="Hu Y."/>
            <person name="Jiang H."/>
            <person name="Kalra D."/>
            <person name="Klinner C."/>
            <person name="Konig C."/>
            <person name="Kovar C."/>
            <person name="Kroll A.R."/>
            <person name="Kuwar S.S."/>
            <person name="Lee S.L."/>
            <person name="Lehman R."/>
            <person name="Li K."/>
            <person name="Li Z."/>
            <person name="Liang H."/>
            <person name="Lovelace S."/>
            <person name="Lu Z."/>
            <person name="Mansfield J.H."/>
            <person name="McCulloch K.J."/>
            <person name="Mathew T."/>
            <person name="Morton B."/>
            <person name="Muzny D.M."/>
            <person name="Neunemann D."/>
            <person name="Ongeri F."/>
            <person name="Pauchet Y."/>
            <person name="Pu L.L."/>
            <person name="Pyrousis I."/>
            <person name="Rao X.J."/>
            <person name="Redding A."/>
            <person name="Roesel C."/>
            <person name="Sanchez-Gracia A."/>
            <person name="Schaack S."/>
            <person name="Shukla A."/>
            <person name="Tetreau G."/>
            <person name="Wang Y."/>
            <person name="Xiong G.H."/>
            <person name="Traut W."/>
            <person name="Walsh T.K."/>
            <person name="Worley K.C."/>
            <person name="Wu D."/>
            <person name="Wu W."/>
            <person name="Wu Y.Q."/>
            <person name="Zhang X."/>
            <person name="Zou Z."/>
            <person name="Zucker H."/>
            <person name="Briscoe A.D."/>
            <person name="Burmester T."/>
            <person name="Clem R.J."/>
            <person name="Feyereisen R."/>
            <person name="Grimmelikhuijzen C.J.P."/>
            <person name="Hamodrakas S.J."/>
            <person name="Hansson B.S."/>
            <person name="Huguet E."/>
            <person name="Jermiin L.S."/>
            <person name="Lan Q."/>
            <person name="Lehman H.K."/>
            <person name="Lorenzen M."/>
            <person name="Merzendorfer H."/>
            <person name="Michalopoulos I."/>
            <person name="Morton D.B."/>
            <person name="Muthukrishnan S."/>
            <person name="Oakeshott J.G."/>
            <person name="Palmer W."/>
            <person name="Park Y."/>
            <person name="Passarelli A.L."/>
            <person name="Rozas J."/>
            <person name="Schwartz L.M."/>
            <person name="Smith W."/>
            <person name="Southgate A."/>
            <person name="Vilcinskas A."/>
            <person name="Vogt R."/>
            <person name="Wang P."/>
            <person name="Werren J."/>
            <person name="Yu X.Q."/>
            <person name="Zhou J.J."/>
            <person name="Brown S.J."/>
            <person name="Scherer S.E."/>
            <person name="Richards S."/>
            <person name="Blissard G.W."/>
        </authorList>
    </citation>
    <scope>NUCLEOTIDE SEQUENCE</scope>
</reference>
<feature type="region of interest" description="Disordered" evidence="2">
    <location>
        <begin position="79"/>
        <end position="191"/>
    </location>
</feature>
<organism evidence="3 4">
    <name type="scientific">Manduca sexta</name>
    <name type="common">Tobacco hawkmoth</name>
    <name type="synonym">Tobacco hornworm</name>
    <dbReference type="NCBI Taxonomy" id="7130"/>
    <lineage>
        <taxon>Eukaryota</taxon>
        <taxon>Metazoa</taxon>
        <taxon>Ecdysozoa</taxon>
        <taxon>Arthropoda</taxon>
        <taxon>Hexapoda</taxon>
        <taxon>Insecta</taxon>
        <taxon>Pterygota</taxon>
        <taxon>Neoptera</taxon>
        <taxon>Endopterygota</taxon>
        <taxon>Lepidoptera</taxon>
        <taxon>Glossata</taxon>
        <taxon>Ditrysia</taxon>
        <taxon>Bombycoidea</taxon>
        <taxon>Sphingidae</taxon>
        <taxon>Sphinginae</taxon>
        <taxon>Sphingini</taxon>
        <taxon>Manduca</taxon>
    </lineage>
</organism>
<evidence type="ECO:0000256" key="2">
    <source>
        <dbReference type="SAM" id="MobiDB-lite"/>
    </source>
</evidence>
<feature type="region of interest" description="Disordered" evidence="2">
    <location>
        <begin position="1706"/>
        <end position="1771"/>
    </location>
</feature>
<feature type="region of interest" description="Disordered" evidence="2">
    <location>
        <begin position="1049"/>
        <end position="1068"/>
    </location>
</feature>
<feature type="region of interest" description="Disordered" evidence="2">
    <location>
        <begin position="931"/>
        <end position="960"/>
    </location>
</feature>
<feature type="compositionally biased region" description="Basic and acidic residues" evidence="2">
    <location>
        <begin position="215"/>
        <end position="228"/>
    </location>
</feature>
<gene>
    <name evidence="3" type="ORF">O3G_MSEX009256</name>
</gene>
<feature type="region of interest" description="Disordered" evidence="2">
    <location>
        <begin position="1557"/>
        <end position="1577"/>
    </location>
</feature>
<feature type="compositionally biased region" description="Basic and acidic residues" evidence="2">
    <location>
        <begin position="95"/>
        <end position="146"/>
    </location>
</feature>
<feature type="compositionally biased region" description="Basic and acidic residues" evidence="2">
    <location>
        <begin position="161"/>
        <end position="190"/>
    </location>
</feature>
<feature type="compositionally biased region" description="Low complexity" evidence="2">
    <location>
        <begin position="2098"/>
        <end position="2107"/>
    </location>
</feature>
<protein>
    <submittedName>
        <fullName evidence="3">Uncharacterized protein</fullName>
    </submittedName>
</protein>
<feature type="region of interest" description="Disordered" evidence="2">
    <location>
        <begin position="1592"/>
        <end position="1614"/>
    </location>
</feature>
<keyword evidence="1" id="KW-0175">Coiled coil</keyword>
<feature type="compositionally biased region" description="Basic and acidic residues" evidence="2">
    <location>
        <begin position="931"/>
        <end position="942"/>
    </location>
</feature>
<evidence type="ECO:0000256" key="1">
    <source>
        <dbReference type="SAM" id="Coils"/>
    </source>
</evidence>
<reference evidence="3" key="2">
    <citation type="submission" date="2020-12" db="EMBL/GenBank/DDBJ databases">
        <authorList>
            <person name="Kanost M."/>
        </authorList>
    </citation>
    <scope>NUCLEOTIDE SEQUENCE</scope>
</reference>
<feature type="compositionally biased region" description="Polar residues" evidence="2">
    <location>
        <begin position="1751"/>
        <end position="1766"/>
    </location>
</feature>
<dbReference type="OrthoDB" id="6359887at2759"/>
<feature type="compositionally biased region" description="Polar residues" evidence="2">
    <location>
        <begin position="943"/>
        <end position="960"/>
    </location>
</feature>
<dbReference type="Proteomes" id="UP000791440">
    <property type="component" value="Unassembled WGS sequence"/>
</dbReference>
<feature type="region of interest" description="Disordered" evidence="2">
    <location>
        <begin position="1167"/>
        <end position="1187"/>
    </location>
</feature>
<comment type="caution">
    <text evidence="3">The sequence shown here is derived from an EMBL/GenBank/DDBJ whole genome shotgun (WGS) entry which is preliminary data.</text>
</comment>
<feature type="compositionally biased region" description="Polar residues" evidence="2">
    <location>
        <begin position="1052"/>
        <end position="1068"/>
    </location>
</feature>
<evidence type="ECO:0000313" key="3">
    <source>
        <dbReference type="EMBL" id="KAG6455550.1"/>
    </source>
</evidence>
<dbReference type="EMBL" id="JH668493">
    <property type="protein sequence ID" value="KAG6455550.1"/>
    <property type="molecule type" value="Genomic_DNA"/>
</dbReference>
<feature type="coiled-coil region" evidence="1">
    <location>
        <begin position="515"/>
        <end position="542"/>
    </location>
</feature>
<feature type="compositionally biased region" description="Low complexity" evidence="2">
    <location>
        <begin position="1557"/>
        <end position="1566"/>
    </location>
</feature>
<accession>A0A921ZDG0</accession>
<keyword evidence="4" id="KW-1185">Reference proteome</keyword>
<feature type="compositionally biased region" description="Basic and acidic residues" evidence="2">
    <location>
        <begin position="1725"/>
        <end position="1748"/>
    </location>
</feature>
<name>A0A921ZDG0_MANSE</name>
<feature type="compositionally biased region" description="Polar residues" evidence="2">
    <location>
        <begin position="147"/>
        <end position="160"/>
    </location>
</feature>
<feature type="region of interest" description="Disordered" evidence="2">
    <location>
        <begin position="2098"/>
        <end position="2119"/>
    </location>
</feature>
<feature type="region of interest" description="Disordered" evidence="2">
    <location>
        <begin position="205"/>
        <end position="228"/>
    </location>
</feature>
<proteinExistence type="predicted"/>